<dbReference type="InterPro" id="IPR058030">
    <property type="entry name" value="TRIM8/14/16/25/29/45/65_CC"/>
</dbReference>
<dbReference type="SMART" id="SM00184">
    <property type="entry name" value="RING"/>
    <property type="match status" value="1"/>
</dbReference>
<dbReference type="EMBL" id="JAROKS010000019">
    <property type="protein sequence ID" value="KAK1792733.1"/>
    <property type="molecule type" value="Genomic_DNA"/>
</dbReference>
<accession>A0AAD8Z408</accession>
<evidence type="ECO:0000313" key="7">
    <source>
        <dbReference type="EMBL" id="KAK1792733.1"/>
    </source>
</evidence>
<dbReference type="InterPro" id="IPR001841">
    <property type="entry name" value="Znf_RING"/>
</dbReference>
<evidence type="ECO:0000259" key="6">
    <source>
        <dbReference type="PROSITE" id="PS50089"/>
    </source>
</evidence>
<sequence length="368" mass="42304">MAEARVSVNLDQFSCPICLELLKDPVSIPCGHSFCMTCIKTKWDQDDQTGDYSCPLCRKTSTLRPDLGRNTVLAEMVEKLKNAHIAYRTLAGPEDVSCDVCIGQKCKAVKSCLKCLASYCRIHFNLHNELNPGNKHRMIDTKYNLAERICCAHDTLKDFFCHTEQEMVCCECIVNLCRGHKTTTLASERFSKLRMLGTIQTQFQQRTQETENKLKQLKKTKQSIKTFTKRILDQSEKIFSDLISLIERKRSKIMEMIRATEKAEVYRTEEILKSLEKEVEKLKQRDIEMAQLPHLEDDFLFFKTSKSLFDFSTLAHGPDITVNMSIFEGIQNTVSKIKEKVVILQQTELSKMLQTVSTLSSQDQFPKE</sequence>
<dbReference type="PANTHER" id="PTHR25465:SF14">
    <property type="entry name" value="E3 UBIQUITIN-PROTEIN LIGASE TRIM65"/>
    <property type="match status" value="1"/>
</dbReference>
<protein>
    <recommendedName>
        <fullName evidence="6">RING-type domain-containing protein</fullName>
    </recommendedName>
</protein>
<keyword evidence="1" id="KW-0479">Metal-binding</keyword>
<dbReference type="SUPFAM" id="SSF57845">
    <property type="entry name" value="B-box zinc-binding domain"/>
    <property type="match status" value="1"/>
</dbReference>
<reference evidence="7" key="1">
    <citation type="submission" date="2023-03" db="EMBL/GenBank/DDBJ databases">
        <title>Electrophorus voltai genome.</title>
        <authorList>
            <person name="Bian C."/>
        </authorList>
    </citation>
    <scope>NUCLEOTIDE SEQUENCE</scope>
    <source>
        <strain evidence="7">CB-2022</strain>
        <tissue evidence="7">Muscle</tissue>
    </source>
</reference>
<evidence type="ECO:0000256" key="1">
    <source>
        <dbReference type="ARBA" id="ARBA00022723"/>
    </source>
</evidence>
<dbReference type="PANTHER" id="PTHR25465">
    <property type="entry name" value="B-BOX DOMAIN CONTAINING"/>
    <property type="match status" value="1"/>
</dbReference>
<evidence type="ECO:0000313" key="8">
    <source>
        <dbReference type="Proteomes" id="UP001239994"/>
    </source>
</evidence>
<dbReference type="AlphaFoldDB" id="A0AAD8Z408"/>
<dbReference type="InterPro" id="IPR013083">
    <property type="entry name" value="Znf_RING/FYVE/PHD"/>
</dbReference>
<feature type="coiled-coil region" evidence="5">
    <location>
        <begin position="265"/>
        <end position="292"/>
    </location>
</feature>
<dbReference type="Gene3D" id="3.30.160.60">
    <property type="entry name" value="Classic Zinc Finger"/>
    <property type="match status" value="1"/>
</dbReference>
<dbReference type="PROSITE" id="PS50089">
    <property type="entry name" value="ZF_RING_2"/>
    <property type="match status" value="1"/>
</dbReference>
<dbReference type="GO" id="GO:0008270">
    <property type="term" value="F:zinc ion binding"/>
    <property type="evidence" value="ECO:0007669"/>
    <property type="project" value="UniProtKB-KW"/>
</dbReference>
<keyword evidence="5" id="KW-0175">Coiled coil</keyword>
<dbReference type="Gene3D" id="3.30.40.10">
    <property type="entry name" value="Zinc/RING finger domain, C3HC4 (zinc finger)"/>
    <property type="match status" value="1"/>
</dbReference>
<dbReference type="SUPFAM" id="SSF57850">
    <property type="entry name" value="RING/U-box"/>
    <property type="match status" value="1"/>
</dbReference>
<dbReference type="InterPro" id="IPR051051">
    <property type="entry name" value="E3_ubiq-ligase_TRIM/RNF"/>
</dbReference>
<proteinExistence type="predicted"/>
<organism evidence="7 8">
    <name type="scientific">Electrophorus voltai</name>
    <dbReference type="NCBI Taxonomy" id="2609070"/>
    <lineage>
        <taxon>Eukaryota</taxon>
        <taxon>Metazoa</taxon>
        <taxon>Chordata</taxon>
        <taxon>Craniata</taxon>
        <taxon>Vertebrata</taxon>
        <taxon>Euteleostomi</taxon>
        <taxon>Actinopterygii</taxon>
        <taxon>Neopterygii</taxon>
        <taxon>Teleostei</taxon>
        <taxon>Ostariophysi</taxon>
        <taxon>Gymnotiformes</taxon>
        <taxon>Gymnotoidei</taxon>
        <taxon>Gymnotidae</taxon>
        <taxon>Electrophorus</taxon>
    </lineage>
</organism>
<feature type="domain" description="RING-type" evidence="6">
    <location>
        <begin position="15"/>
        <end position="58"/>
    </location>
</feature>
<evidence type="ECO:0000256" key="3">
    <source>
        <dbReference type="ARBA" id="ARBA00022833"/>
    </source>
</evidence>
<gene>
    <name evidence="7" type="ORF">P4O66_012660</name>
</gene>
<dbReference type="Pfam" id="PF15227">
    <property type="entry name" value="zf-C3HC4_4"/>
    <property type="match status" value="1"/>
</dbReference>
<evidence type="ECO:0000256" key="2">
    <source>
        <dbReference type="ARBA" id="ARBA00022771"/>
    </source>
</evidence>
<evidence type="ECO:0000256" key="5">
    <source>
        <dbReference type="SAM" id="Coils"/>
    </source>
</evidence>
<comment type="caution">
    <text evidence="7">The sequence shown here is derived from an EMBL/GenBank/DDBJ whole genome shotgun (WGS) entry which is preliminary data.</text>
</comment>
<evidence type="ECO:0000256" key="4">
    <source>
        <dbReference type="PROSITE-ProRule" id="PRU00175"/>
    </source>
</evidence>
<keyword evidence="8" id="KW-1185">Reference proteome</keyword>
<name>A0AAD8Z408_9TELE</name>
<keyword evidence="3" id="KW-0862">Zinc</keyword>
<dbReference type="InterPro" id="IPR017907">
    <property type="entry name" value="Znf_RING_CS"/>
</dbReference>
<dbReference type="Proteomes" id="UP001239994">
    <property type="component" value="Unassembled WGS sequence"/>
</dbReference>
<keyword evidence="2 4" id="KW-0863">Zinc-finger</keyword>
<dbReference type="Gene3D" id="4.10.830.40">
    <property type="match status" value="1"/>
</dbReference>
<dbReference type="Pfam" id="PF25600">
    <property type="entry name" value="TRIM_CC"/>
    <property type="match status" value="1"/>
</dbReference>
<dbReference type="PROSITE" id="PS00518">
    <property type="entry name" value="ZF_RING_1"/>
    <property type="match status" value="1"/>
</dbReference>